<evidence type="ECO:0000256" key="1">
    <source>
        <dbReference type="SAM" id="MobiDB-lite"/>
    </source>
</evidence>
<comment type="caution">
    <text evidence="2">The sequence shown here is derived from an EMBL/GenBank/DDBJ whole genome shotgun (WGS) entry which is preliminary data.</text>
</comment>
<accession>A0AAN9XPA0</accession>
<keyword evidence="3" id="KW-1185">Reference proteome</keyword>
<gene>
    <name evidence="2" type="ORF">VNO78_12148</name>
</gene>
<proteinExistence type="predicted"/>
<feature type="compositionally biased region" description="Pro residues" evidence="1">
    <location>
        <begin position="20"/>
        <end position="37"/>
    </location>
</feature>
<dbReference type="EMBL" id="JAYMYS010000003">
    <property type="protein sequence ID" value="KAK7400840.1"/>
    <property type="molecule type" value="Genomic_DNA"/>
</dbReference>
<dbReference type="PANTHER" id="PTHR13288">
    <property type="entry name" value="SPLICING FACTOR 45 SPF45"/>
    <property type="match status" value="1"/>
</dbReference>
<dbReference type="InterPro" id="IPR040052">
    <property type="entry name" value="RBM17"/>
</dbReference>
<dbReference type="Proteomes" id="UP001386955">
    <property type="component" value="Unassembled WGS sequence"/>
</dbReference>
<evidence type="ECO:0000313" key="2">
    <source>
        <dbReference type="EMBL" id="KAK7400840.1"/>
    </source>
</evidence>
<feature type="region of interest" description="Disordered" evidence="1">
    <location>
        <begin position="1"/>
        <end position="44"/>
    </location>
</feature>
<dbReference type="GO" id="GO:0071011">
    <property type="term" value="C:precatalytic spliceosome"/>
    <property type="evidence" value="ECO:0007669"/>
    <property type="project" value="TreeGrafter"/>
</dbReference>
<name>A0AAN9XPA0_PSOTE</name>
<reference evidence="2 3" key="1">
    <citation type="submission" date="2024-01" db="EMBL/GenBank/DDBJ databases">
        <title>The genomes of 5 underutilized Papilionoideae crops provide insights into root nodulation and disease resistanc.</title>
        <authorList>
            <person name="Jiang F."/>
        </authorList>
    </citation>
    <scope>NUCLEOTIDE SEQUENCE [LARGE SCALE GENOMIC DNA]</scope>
    <source>
        <strain evidence="2">DUOXIRENSHENG_FW03</strain>
        <tissue evidence="2">Leaves</tissue>
    </source>
</reference>
<evidence type="ECO:0000313" key="3">
    <source>
        <dbReference type="Proteomes" id="UP001386955"/>
    </source>
</evidence>
<protein>
    <submittedName>
        <fullName evidence="2">Uncharacterized protein</fullName>
    </submittedName>
</protein>
<organism evidence="2 3">
    <name type="scientific">Psophocarpus tetragonolobus</name>
    <name type="common">Winged bean</name>
    <name type="synonym">Dolichos tetragonolobus</name>
    <dbReference type="NCBI Taxonomy" id="3891"/>
    <lineage>
        <taxon>Eukaryota</taxon>
        <taxon>Viridiplantae</taxon>
        <taxon>Streptophyta</taxon>
        <taxon>Embryophyta</taxon>
        <taxon>Tracheophyta</taxon>
        <taxon>Spermatophyta</taxon>
        <taxon>Magnoliopsida</taxon>
        <taxon>eudicotyledons</taxon>
        <taxon>Gunneridae</taxon>
        <taxon>Pentapetalae</taxon>
        <taxon>rosids</taxon>
        <taxon>fabids</taxon>
        <taxon>Fabales</taxon>
        <taxon>Fabaceae</taxon>
        <taxon>Papilionoideae</taxon>
        <taxon>50 kb inversion clade</taxon>
        <taxon>NPAAA clade</taxon>
        <taxon>indigoferoid/millettioid clade</taxon>
        <taxon>Phaseoleae</taxon>
        <taxon>Psophocarpus</taxon>
    </lineage>
</organism>
<dbReference type="PANTHER" id="PTHR13288:SF8">
    <property type="entry name" value="SPLICING FACTOR 45"/>
    <property type="match status" value="1"/>
</dbReference>
<dbReference type="AlphaFoldDB" id="A0AAN9XPA0"/>
<dbReference type="GO" id="GO:0045292">
    <property type="term" value="P:mRNA cis splicing, via spliceosome"/>
    <property type="evidence" value="ECO:0007669"/>
    <property type="project" value="InterPro"/>
</dbReference>
<sequence>MVLEHENGPGHALRAAANPPLSPAKPKPAAAPAPAPKPVISSALPPDEALQSALVGVQSTILEEYDPALPNDYEEYRRERKRKARAAKMMRKLERRRQEEEEEEEREREREGLRRFQIERLRRGEVAAARCHERGIRMGLPLGSRRPVGWALGPAGR</sequence>
<feature type="region of interest" description="Disordered" evidence="1">
    <location>
        <begin position="91"/>
        <end position="112"/>
    </location>
</feature>